<dbReference type="HOGENOM" id="CLU_1560885_0_0_11"/>
<keyword evidence="1" id="KW-1133">Transmembrane helix</keyword>
<sequence length="171" mass="17811">MPARTASSASRKVRGTVSTEDFEVYELDEEDPVLAPTSPAGPSGSLTPRGRAFAIALGVAALLVAIGVAAWYAWGAPTIRGKEVGFSVTSSESITITFDVAKPQDVTVLCVLDALNESYAQVGTKNVLIGPAEVFEQRFSTDIRTTETAVTAVVTSCSAVDPNSTDLPASD</sequence>
<keyword evidence="1" id="KW-0472">Membrane</keyword>
<evidence type="ECO:0000313" key="2">
    <source>
        <dbReference type="EMBL" id="ACV09535.1"/>
    </source>
</evidence>
<dbReference type="eggNOG" id="ENOG5032W8N">
    <property type="taxonomic scope" value="Bacteria"/>
</dbReference>
<organism evidence="2 3">
    <name type="scientific">Jonesia denitrificans (strain ATCC 14870 / DSM 20603 / BCRC 15368 / CIP 55.134 / JCM 11481 / NBRC 15587 / NCTC 10816 / Prevot 55134)</name>
    <name type="common">Listeria denitrificans</name>
    <dbReference type="NCBI Taxonomy" id="471856"/>
    <lineage>
        <taxon>Bacteria</taxon>
        <taxon>Bacillati</taxon>
        <taxon>Actinomycetota</taxon>
        <taxon>Actinomycetes</taxon>
        <taxon>Micrococcales</taxon>
        <taxon>Jonesiaceae</taxon>
        <taxon>Jonesia</taxon>
    </lineage>
</organism>
<evidence type="ECO:0000256" key="1">
    <source>
        <dbReference type="SAM" id="Phobius"/>
    </source>
</evidence>
<name>C7QZX7_JONDD</name>
<evidence type="ECO:0000313" key="3">
    <source>
        <dbReference type="Proteomes" id="UP000000628"/>
    </source>
</evidence>
<dbReference type="InterPro" id="IPR025443">
    <property type="entry name" value="DUF4307"/>
</dbReference>
<accession>C7QZX7</accession>
<keyword evidence="3" id="KW-1185">Reference proteome</keyword>
<reference evidence="2 3" key="1">
    <citation type="journal article" date="2009" name="Stand. Genomic Sci.">
        <title>Complete genome sequence of Jonesia denitrificans type strain (Prevot 55134).</title>
        <authorList>
            <person name="Pukall R."/>
            <person name="Gehrich-Schroter G."/>
            <person name="Lapidus A."/>
            <person name="Nolan M."/>
            <person name="Glavina Del Rio T."/>
            <person name="Lucas S."/>
            <person name="Chen F."/>
            <person name="Tice H."/>
            <person name="Pitluck S."/>
            <person name="Cheng J.F."/>
            <person name="Copeland A."/>
            <person name="Saunders E."/>
            <person name="Brettin T."/>
            <person name="Detter J.C."/>
            <person name="Bruce D."/>
            <person name="Goodwin L."/>
            <person name="Pati A."/>
            <person name="Ivanova N."/>
            <person name="Mavromatis K."/>
            <person name="Ovchinnikova G."/>
            <person name="Chen A."/>
            <person name="Palaniappan K."/>
            <person name="Land M."/>
            <person name="Hauser L."/>
            <person name="Chang Y.J."/>
            <person name="Jeffries C.D."/>
            <person name="Chain P."/>
            <person name="Goker M."/>
            <person name="Bristow J."/>
            <person name="Eisen J.A."/>
            <person name="Markowitz V."/>
            <person name="Hugenholtz P."/>
            <person name="Kyrpides N.C."/>
            <person name="Klenk H.P."/>
            <person name="Han C."/>
        </authorList>
    </citation>
    <scope>NUCLEOTIDE SEQUENCE [LARGE SCALE GENOMIC DNA]</scope>
    <source>
        <strain evidence="3">ATCC 14870 / DSM 20603 / BCRC 15368 / CIP 55.134 / JCM 11481 / NBRC 15587 / NCTC 10816 / Prevot 55134</strain>
    </source>
</reference>
<evidence type="ECO:0008006" key="4">
    <source>
        <dbReference type="Google" id="ProtNLM"/>
    </source>
</evidence>
<dbReference type="Proteomes" id="UP000000628">
    <property type="component" value="Chromosome"/>
</dbReference>
<dbReference type="EMBL" id="CP001706">
    <property type="protein sequence ID" value="ACV09535.1"/>
    <property type="molecule type" value="Genomic_DNA"/>
</dbReference>
<dbReference type="STRING" id="471856.Jden_1892"/>
<gene>
    <name evidence="2" type="ordered locus">Jden_1892</name>
</gene>
<dbReference type="AlphaFoldDB" id="C7QZX7"/>
<feature type="transmembrane region" description="Helical" evidence="1">
    <location>
        <begin position="52"/>
        <end position="74"/>
    </location>
</feature>
<dbReference type="KEGG" id="jde:Jden_1892"/>
<keyword evidence="1" id="KW-0812">Transmembrane</keyword>
<proteinExistence type="predicted"/>
<dbReference type="OrthoDB" id="5149291at2"/>
<protein>
    <recommendedName>
        <fullName evidence="4">DUF4307 domain-containing protein</fullName>
    </recommendedName>
</protein>
<dbReference type="Pfam" id="PF14155">
    <property type="entry name" value="DUF4307"/>
    <property type="match status" value="1"/>
</dbReference>